<dbReference type="Proteomes" id="UP001190465">
    <property type="component" value="Chromosome"/>
</dbReference>
<protein>
    <submittedName>
        <fullName evidence="2">DUF5994 family protein</fullName>
    </submittedName>
</protein>
<dbReference type="Pfam" id="PF19457">
    <property type="entry name" value="DUF5994"/>
    <property type="match status" value="1"/>
</dbReference>
<keyword evidence="3" id="KW-1185">Reference proteome</keyword>
<feature type="compositionally biased region" description="Low complexity" evidence="1">
    <location>
        <begin position="9"/>
        <end position="30"/>
    </location>
</feature>
<evidence type="ECO:0000313" key="2">
    <source>
        <dbReference type="EMBL" id="CAJ1502869.1"/>
    </source>
</evidence>
<dbReference type="RefSeq" id="WP_308482433.1">
    <property type="nucleotide sequence ID" value="NZ_OY726397.1"/>
</dbReference>
<evidence type="ECO:0000313" key="3">
    <source>
        <dbReference type="Proteomes" id="UP001190465"/>
    </source>
</evidence>
<name>A0ABM9LQ67_9MYCO</name>
<proteinExistence type="predicted"/>
<dbReference type="EMBL" id="OY726397">
    <property type="protein sequence ID" value="CAJ1502869.1"/>
    <property type="molecule type" value="Genomic_DNA"/>
</dbReference>
<accession>A0ABM9LQ67</accession>
<feature type="region of interest" description="Disordered" evidence="1">
    <location>
        <begin position="1"/>
        <end position="30"/>
    </location>
</feature>
<evidence type="ECO:0000256" key="1">
    <source>
        <dbReference type="SAM" id="MobiDB-lite"/>
    </source>
</evidence>
<gene>
    <name evidence="2" type="ORF">MU0053_002294</name>
</gene>
<dbReference type="InterPro" id="IPR046036">
    <property type="entry name" value="DUF5994"/>
</dbReference>
<organism evidence="2 3">
    <name type="scientific">[Mycobacterium] burgundiense</name>
    <dbReference type="NCBI Taxonomy" id="3064286"/>
    <lineage>
        <taxon>Bacteria</taxon>
        <taxon>Bacillati</taxon>
        <taxon>Actinomycetota</taxon>
        <taxon>Actinomycetes</taxon>
        <taxon>Mycobacteriales</taxon>
        <taxon>Mycobacteriaceae</taxon>
        <taxon>Mycolicibacterium</taxon>
    </lineage>
</organism>
<sequence>MRTRDGSSRSKSAPGKSAPAPTSGSAAAKAASTVTEGSRLALLGCGSAHGCVDGAWWPKTPNLAVELPDIVAVFSRWIGTVHRVVYDPTLWKTPPSRLIRHGAAISVDPYRMVNRETIGLMGTHSRSAVLFVVPPSTSAAVANRMLRLVESATKPMPASFLLQRYAEFAAEAIASKTPDVAVGEFSGR</sequence>
<reference evidence="2 3" key="1">
    <citation type="submission" date="2023-08" db="EMBL/GenBank/DDBJ databases">
        <authorList>
            <person name="Folkvardsen B D."/>
            <person name="Norman A."/>
        </authorList>
    </citation>
    <scope>NUCLEOTIDE SEQUENCE [LARGE SCALE GENOMIC DNA]</scope>
    <source>
        <strain evidence="2 3">Mu0053</strain>
    </source>
</reference>